<feature type="transmembrane region" description="Helical" evidence="1">
    <location>
        <begin position="62"/>
        <end position="80"/>
    </location>
</feature>
<feature type="transmembrane region" description="Helical" evidence="1">
    <location>
        <begin position="36"/>
        <end position="56"/>
    </location>
</feature>
<dbReference type="Proteomes" id="UP000180235">
    <property type="component" value="Chromosome"/>
</dbReference>
<keyword evidence="1" id="KW-0812">Transmembrane</keyword>
<dbReference type="OrthoDB" id="5516623at2"/>
<keyword evidence="1" id="KW-1133">Transmembrane helix</keyword>
<dbReference type="AlphaFoldDB" id="A0A1J0AAS0"/>
<dbReference type="KEGG" id="glt:GlitD10_0716"/>
<name>A0A1J0AAS0_9CYAN</name>
<evidence type="ECO:0000313" key="2">
    <source>
        <dbReference type="EMBL" id="APB33030.1"/>
    </source>
</evidence>
<dbReference type="PANTHER" id="PTHR40076">
    <property type="entry name" value="MEMBRANE PROTEIN-RELATED"/>
    <property type="match status" value="1"/>
</dbReference>
<feature type="transmembrane region" description="Helical" evidence="1">
    <location>
        <begin position="100"/>
        <end position="127"/>
    </location>
</feature>
<keyword evidence="3" id="KW-1185">Reference proteome</keyword>
<keyword evidence="1" id="KW-0472">Membrane</keyword>
<gene>
    <name evidence="2" type="ORF">GlitD10_0716</name>
</gene>
<dbReference type="RefSeq" id="WP_071453690.1">
    <property type="nucleotide sequence ID" value="NZ_CP017675.1"/>
</dbReference>
<organism evidence="2 3">
    <name type="scientific">Gloeomargarita lithophora Alchichica-D10</name>
    <dbReference type="NCBI Taxonomy" id="1188229"/>
    <lineage>
        <taxon>Bacteria</taxon>
        <taxon>Bacillati</taxon>
        <taxon>Cyanobacteriota</taxon>
        <taxon>Cyanophyceae</taxon>
        <taxon>Gloeomargaritales</taxon>
        <taxon>Gloeomargaritaceae</taxon>
        <taxon>Gloeomargarita</taxon>
    </lineage>
</organism>
<dbReference type="InterPro" id="IPR010380">
    <property type="entry name" value="DUF975"/>
</dbReference>
<dbReference type="PANTHER" id="PTHR40076:SF1">
    <property type="entry name" value="MEMBRANE PROTEIN"/>
    <property type="match status" value="1"/>
</dbReference>
<sequence>MTTGAPRDITPLLTNGYQVKIGEYISRGWELLQPKIGIFIGYVAVLFGVNLVLAFIPIVGSIGSFVVSPPLNAGLFIVAYKHLLGEPVEFGDFFKGFDKFSVFFLAALVSGLLTMLGIIVCIVPGIYLGVAYSFVQLLIIDQNLEFWPAMELSRQLITKNFFPMFGFILLLGLINFGGVLVCGLGLLVTLPLTYCAMAIAYMDIMNQGATSGGGTLGEPGSYS</sequence>
<dbReference type="EMBL" id="CP017675">
    <property type="protein sequence ID" value="APB33030.1"/>
    <property type="molecule type" value="Genomic_DNA"/>
</dbReference>
<evidence type="ECO:0008006" key="4">
    <source>
        <dbReference type="Google" id="ProtNLM"/>
    </source>
</evidence>
<feature type="transmembrane region" description="Helical" evidence="1">
    <location>
        <begin position="161"/>
        <end position="188"/>
    </location>
</feature>
<proteinExistence type="predicted"/>
<evidence type="ECO:0000256" key="1">
    <source>
        <dbReference type="SAM" id="Phobius"/>
    </source>
</evidence>
<protein>
    <recommendedName>
        <fullName evidence="4">Integral membrane protein</fullName>
    </recommendedName>
</protein>
<evidence type="ECO:0000313" key="3">
    <source>
        <dbReference type="Proteomes" id="UP000180235"/>
    </source>
</evidence>
<reference evidence="2 3" key="1">
    <citation type="submission" date="2016-10" db="EMBL/GenBank/DDBJ databases">
        <title>Description of Gloeomargarita lithophora gen. nov., sp. nov., a thylakoid-bearing basal-branching cyanobacterium with intracellular carbonates, and proposal for Gloeomargaritales ord. nov.</title>
        <authorList>
            <person name="Moreira D."/>
            <person name="Tavera R."/>
            <person name="Benzerara K."/>
            <person name="Skouri-Panet F."/>
            <person name="Couradeau E."/>
            <person name="Gerard E."/>
            <person name="Loussert C."/>
            <person name="Novelo E."/>
            <person name="Zivanovic Y."/>
            <person name="Lopez-Garcia P."/>
        </authorList>
    </citation>
    <scope>NUCLEOTIDE SEQUENCE [LARGE SCALE GENOMIC DNA]</scope>
    <source>
        <strain evidence="2 3">D10</strain>
    </source>
</reference>
<accession>A0A1J0AAS0</accession>